<dbReference type="InterPro" id="IPR011009">
    <property type="entry name" value="Kinase-like_dom_sf"/>
</dbReference>
<dbReference type="AlphaFoldDB" id="B4JFP1"/>
<dbReference type="PhylomeDB" id="B4JFP1"/>
<dbReference type="OrthoDB" id="8250698at2759"/>
<sequence length="409" mass="47963">MSTVNAPGWINQQIFSDLLKHNHNDFESIEKFECNAAISGGENYLTIVLRIGIEMQLKDKSSKEISYVLKIPLDNDRGDEHDFHEFFVTESDMYDRLIPELEELYTRHTNLTIRFKPRHLKFSKNPPKSDYILMEDLRPKGYINLERMLGLGQTELKAVLKKLAQWHAASAQRVAELGDYEETYQKSYMSPECYKWIEHTNITFNVPFLECLQQYELDPGHQQLITNYTDRMTDLYMDFGRIDKSEFCVLNHGDFWCNNFLFKLNSGDIEDICFVDFQLPKYGTPAQDLFCLLMTTPNIHIKLGKFDDFIEHYHHELVAHLNLLKYTYKVPTLTELQMNLRKNGLWAFVCAQRMLPVTLYPPSPDSNIGNFMGDSETAMNFKRQMLSNPSYIKQIKLILPWLIERGYIN</sequence>
<reference evidence="2 3" key="1">
    <citation type="journal article" date="2007" name="Nature">
        <title>Evolution of genes and genomes on the Drosophila phylogeny.</title>
        <authorList>
            <consortium name="Drosophila 12 Genomes Consortium"/>
            <person name="Clark A.G."/>
            <person name="Eisen M.B."/>
            <person name="Smith D.R."/>
            <person name="Bergman C.M."/>
            <person name="Oliver B."/>
            <person name="Markow T.A."/>
            <person name="Kaufman T.C."/>
            <person name="Kellis M."/>
            <person name="Gelbart W."/>
            <person name="Iyer V.N."/>
            <person name="Pollard D.A."/>
            <person name="Sackton T.B."/>
            <person name="Larracuente A.M."/>
            <person name="Singh N.D."/>
            <person name="Abad J.P."/>
            <person name="Abt D.N."/>
            <person name="Adryan B."/>
            <person name="Aguade M."/>
            <person name="Akashi H."/>
            <person name="Anderson W.W."/>
            <person name="Aquadro C.F."/>
            <person name="Ardell D.H."/>
            <person name="Arguello R."/>
            <person name="Artieri C.G."/>
            <person name="Barbash D.A."/>
            <person name="Barker D."/>
            <person name="Barsanti P."/>
            <person name="Batterham P."/>
            <person name="Batzoglou S."/>
            <person name="Begun D."/>
            <person name="Bhutkar A."/>
            <person name="Blanco E."/>
            <person name="Bosak S.A."/>
            <person name="Bradley R.K."/>
            <person name="Brand A.D."/>
            <person name="Brent M.R."/>
            <person name="Brooks A.N."/>
            <person name="Brown R.H."/>
            <person name="Butlin R.K."/>
            <person name="Caggese C."/>
            <person name="Calvi B.R."/>
            <person name="Bernardo de Carvalho A."/>
            <person name="Caspi A."/>
            <person name="Castrezana S."/>
            <person name="Celniker S.E."/>
            <person name="Chang J.L."/>
            <person name="Chapple C."/>
            <person name="Chatterji S."/>
            <person name="Chinwalla A."/>
            <person name="Civetta A."/>
            <person name="Clifton S.W."/>
            <person name="Comeron J.M."/>
            <person name="Costello J.C."/>
            <person name="Coyne J.A."/>
            <person name="Daub J."/>
            <person name="David R.G."/>
            <person name="Delcher A.L."/>
            <person name="Delehaunty K."/>
            <person name="Do C.B."/>
            <person name="Ebling H."/>
            <person name="Edwards K."/>
            <person name="Eickbush T."/>
            <person name="Evans J.D."/>
            <person name="Filipski A."/>
            <person name="Findeiss S."/>
            <person name="Freyhult E."/>
            <person name="Fulton L."/>
            <person name="Fulton R."/>
            <person name="Garcia A.C."/>
            <person name="Gardiner A."/>
            <person name="Garfield D.A."/>
            <person name="Garvin B.E."/>
            <person name="Gibson G."/>
            <person name="Gilbert D."/>
            <person name="Gnerre S."/>
            <person name="Godfrey J."/>
            <person name="Good R."/>
            <person name="Gotea V."/>
            <person name="Gravely B."/>
            <person name="Greenberg A.J."/>
            <person name="Griffiths-Jones S."/>
            <person name="Gross S."/>
            <person name="Guigo R."/>
            <person name="Gustafson E.A."/>
            <person name="Haerty W."/>
            <person name="Hahn M.W."/>
            <person name="Halligan D.L."/>
            <person name="Halpern A.L."/>
            <person name="Halter G.M."/>
            <person name="Han M.V."/>
            <person name="Heger A."/>
            <person name="Hillier L."/>
            <person name="Hinrichs A.S."/>
            <person name="Holmes I."/>
            <person name="Hoskins R.A."/>
            <person name="Hubisz M.J."/>
            <person name="Hultmark D."/>
            <person name="Huntley M.A."/>
            <person name="Jaffe D.B."/>
            <person name="Jagadeeshan S."/>
            <person name="Jeck W.R."/>
            <person name="Johnson J."/>
            <person name="Jones C.D."/>
            <person name="Jordan W.C."/>
            <person name="Karpen G.H."/>
            <person name="Kataoka E."/>
            <person name="Keightley P.D."/>
            <person name="Kheradpour P."/>
            <person name="Kirkness E.F."/>
            <person name="Koerich L.B."/>
            <person name="Kristiansen K."/>
            <person name="Kudrna D."/>
            <person name="Kulathinal R.J."/>
            <person name="Kumar S."/>
            <person name="Kwok R."/>
            <person name="Lander E."/>
            <person name="Langley C.H."/>
            <person name="Lapoint R."/>
            <person name="Lazzaro B.P."/>
            <person name="Lee S.J."/>
            <person name="Levesque L."/>
            <person name="Li R."/>
            <person name="Lin C.F."/>
            <person name="Lin M.F."/>
            <person name="Lindblad-Toh K."/>
            <person name="Llopart A."/>
            <person name="Long M."/>
            <person name="Low L."/>
            <person name="Lozovsky E."/>
            <person name="Lu J."/>
            <person name="Luo M."/>
            <person name="Machado C.A."/>
            <person name="Makalowski W."/>
            <person name="Marzo M."/>
            <person name="Matsuda M."/>
            <person name="Matzkin L."/>
            <person name="McAllister B."/>
            <person name="McBride C.S."/>
            <person name="McKernan B."/>
            <person name="McKernan K."/>
            <person name="Mendez-Lago M."/>
            <person name="Minx P."/>
            <person name="Mollenhauer M.U."/>
            <person name="Montooth K."/>
            <person name="Mount S.M."/>
            <person name="Mu X."/>
            <person name="Myers E."/>
            <person name="Negre B."/>
            <person name="Newfeld S."/>
            <person name="Nielsen R."/>
            <person name="Noor M.A."/>
            <person name="O'Grady P."/>
            <person name="Pachter L."/>
            <person name="Papaceit M."/>
            <person name="Parisi M.J."/>
            <person name="Parisi M."/>
            <person name="Parts L."/>
            <person name="Pedersen J.S."/>
            <person name="Pesole G."/>
            <person name="Phillippy A.M."/>
            <person name="Ponting C.P."/>
            <person name="Pop M."/>
            <person name="Porcelli D."/>
            <person name="Powell J.R."/>
            <person name="Prohaska S."/>
            <person name="Pruitt K."/>
            <person name="Puig M."/>
            <person name="Quesneville H."/>
            <person name="Ram K.R."/>
            <person name="Rand D."/>
            <person name="Rasmussen M.D."/>
            <person name="Reed L.K."/>
            <person name="Reenan R."/>
            <person name="Reily A."/>
            <person name="Remington K.A."/>
            <person name="Rieger T.T."/>
            <person name="Ritchie M.G."/>
            <person name="Robin C."/>
            <person name="Rogers Y.H."/>
            <person name="Rohde C."/>
            <person name="Rozas J."/>
            <person name="Rubenfield M.J."/>
            <person name="Ruiz A."/>
            <person name="Russo S."/>
            <person name="Salzberg S.L."/>
            <person name="Sanchez-Gracia A."/>
            <person name="Saranga D.J."/>
            <person name="Sato H."/>
            <person name="Schaeffer S.W."/>
            <person name="Schatz M.C."/>
            <person name="Schlenke T."/>
            <person name="Schwartz R."/>
            <person name="Segarra C."/>
            <person name="Singh R.S."/>
            <person name="Sirot L."/>
            <person name="Sirota M."/>
            <person name="Sisneros N.B."/>
            <person name="Smith C.D."/>
            <person name="Smith T.F."/>
            <person name="Spieth J."/>
            <person name="Stage D.E."/>
            <person name="Stark A."/>
            <person name="Stephan W."/>
            <person name="Strausberg R.L."/>
            <person name="Strempel S."/>
            <person name="Sturgill D."/>
            <person name="Sutton G."/>
            <person name="Sutton G.G."/>
            <person name="Tao W."/>
            <person name="Teichmann S."/>
            <person name="Tobari Y.N."/>
            <person name="Tomimura Y."/>
            <person name="Tsolas J.M."/>
            <person name="Valente V.L."/>
            <person name="Venter E."/>
            <person name="Venter J.C."/>
            <person name="Vicario S."/>
            <person name="Vieira F.G."/>
            <person name="Vilella A.J."/>
            <person name="Villasante A."/>
            <person name="Walenz B."/>
            <person name="Wang J."/>
            <person name="Wasserman M."/>
            <person name="Watts T."/>
            <person name="Wilson D."/>
            <person name="Wilson R.K."/>
            <person name="Wing R.A."/>
            <person name="Wolfner M.F."/>
            <person name="Wong A."/>
            <person name="Wong G.K."/>
            <person name="Wu C.I."/>
            <person name="Wu G."/>
            <person name="Yamamoto D."/>
            <person name="Yang H.P."/>
            <person name="Yang S.P."/>
            <person name="Yorke J.A."/>
            <person name="Yoshida K."/>
            <person name="Zdobnov E."/>
            <person name="Zhang P."/>
            <person name="Zhang Y."/>
            <person name="Zimin A.V."/>
            <person name="Baldwin J."/>
            <person name="Abdouelleil A."/>
            <person name="Abdulkadir J."/>
            <person name="Abebe A."/>
            <person name="Abera B."/>
            <person name="Abreu J."/>
            <person name="Acer S.C."/>
            <person name="Aftuck L."/>
            <person name="Alexander A."/>
            <person name="An P."/>
            <person name="Anderson E."/>
            <person name="Anderson S."/>
            <person name="Arachi H."/>
            <person name="Azer M."/>
            <person name="Bachantsang P."/>
            <person name="Barry A."/>
            <person name="Bayul T."/>
            <person name="Berlin A."/>
            <person name="Bessette D."/>
            <person name="Bloom T."/>
            <person name="Blye J."/>
            <person name="Boguslavskiy L."/>
            <person name="Bonnet C."/>
            <person name="Boukhgalter B."/>
            <person name="Bourzgui I."/>
            <person name="Brown A."/>
            <person name="Cahill P."/>
            <person name="Channer S."/>
            <person name="Cheshatsang Y."/>
            <person name="Chuda L."/>
            <person name="Citroen M."/>
            <person name="Collymore A."/>
            <person name="Cooke P."/>
            <person name="Costello M."/>
            <person name="D'Aco K."/>
            <person name="Daza R."/>
            <person name="De Haan G."/>
            <person name="DeGray S."/>
            <person name="DeMaso C."/>
            <person name="Dhargay N."/>
            <person name="Dooley K."/>
            <person name="Dooley E."/>
            <person name="Doricent M."/>
            <person name="Dorje P."/>
            <person name="Dorjee K."/>
            <person name="Dupes A."/>
            <person name="Elong R."/>
            <person name="Falk J."/>
            <person name="Farina A."/>
            <person name="Faro S."/>
            <person name="Ferguson D."/>
            <person name="Fisher S."/>
            <person name="Foley C.D."/>
            <person name="Franke A."/>
            <person name="Friedrich D."/>
            <person name="Gadbois L."/>
            <person name="Gearin G."/>
            <person name="Gearin C.R."/>
            <person name="Giannoukos G."/>
            <person name="Goode T."/>
            <person name="Graham J."/>
            <person name="Grandbois E."/>
            <person name="Grewal S."/>
            <person name="Gyaltsen K."/>
            <person name="Hafez N."/>
            <person name="Hagos B."/>
            <person name="Hall J."/>
            <person name="Henson C."/>
            <person name="Hollinger A."/>
            <person name="Honan T."/>
            <person name="Huard M.D."/>
            <person name="Hughes L."/>
            <person name="Hurhula B."/>
            <person name="Husby M.E."/>
            <person name="Kamat A."/>
            <person name="Kanga B."/>
            <person name="Kashin S."/>
            <person name="Khazanovich D."/>
            <person name="Kisner P."/>
            <person name="Lance K."/>
            <person name="Lara M."/>
            <person name="Lee W."/>
            <person name="Lennon N."/>
            <person name="Letendre F."/>
            <person name="LeVine R."/>
            <person name="Lipovsky A."/>
            <person name="Liu X."/>
            <person name="Liu J."/>
            <person name="Liu S."/>
            <person name="Lokyitsang T."/>
            <person name="Lokyitsang Y."/>
            <person name="Lubonja R."/>
            <person name="Lui A."/>
            <person name="MacDonald P."/>
            <person name="Magnisalis V."/>
            <person name="Maru K."/>
            <person name="Matthews C."/>
            <person name="McCusker W."/>
            <person name="McDonough S."/>
            <person name="Mehta T."/>
            <person name="Meldrim J."/>
            <person name="Meneus L."/>
            <person name="Mihai O."/>
            <person name="Mihalev A."/>
            <person name="Mihova T."/>
            <person name="Mittelman R."/>
            <person name="Mlenga V."/>
            <person name="Montmayeur A."/>
            <person name="Mulrain L."/>
            <person name="Navidi A."/>
            <person name="Naylor J."/>
            <person name="Negash T."/>
            <person name="Nguyen T."/>
            <person name="Nguyen N."/>
            <person name="Nicol R."/>
            <person name="Norbu C."/>
            <person name="Norbu N."/>
            <person name="Novod N."/>
            <person name="O'Neill B."/>
            <person name="Osman S."/>
            <person name="Markiewicz E."/>
            <person name="Oyono O.L."/>
            <person name="Patti C."/>
            <person name="Phunkhang P."/>
            <person name="Pierre F."/>
            <person name="Priest M."/>
            <person name="Raghuraman S."/>
            <person name="Rege F."/>
            <person name="Reyes R."/>
            <person name="Rise C."/>
            <person name="Rogov P."/>
            <person name="Ross K."/>
            <person name="Ryan E."/>
            <person name="Settipalli S."/>
            <person name="Shea T."/>
            <person name="Sherpa N."/>
            <person name="Shi L."/>
            <person name="Shih D."/>
            <person name="Sparrow T."/>
            <person name="Spaulding J."/>
            <person name="Stalker J."/>
            <person name="Stange-Thomann N."/>
            <person name="Stavropoulos S."/>
            <person name="Stone C."/>
            <person name="Strader C."/>
            <person name="Tesfaye S."/>
            <person name="Thomson T."/>
            <person name="Thoulutsang Y."/>
            <person name="Thoulutsang D."/>
            <person name="Topham K."/>
            <person name="Topping I."/>
            <person name="Tsamla T."/>
            <person name="Vassiliev H."/>
            <person name="Vo A."/>
            <person name="Wangchuk T."/>
            <person name="Wangdi T."/>
            <person name="Weiand M."/>
            <person name="Wilkinson J."/>
            <person name="Wilson A."/>
            <person name="Yadav S."/>
            <person name="Young G."/>
            <person name="Yu Q."/>
            <person name="Zembek L."/>
            <person name="Zhong D."/>
            <person name="Zimmer A."/>
            <person name="Zwirko Z."/>
            <person name="Jaffe D.B."/>
            <person name="Alvarez P."/>
            <person name="Brockman W."/>
            <person name="Butler J."/>
            <person name="Chin C."/>
            <person name="Gnerre S."/>
            <person name="Grabherr M."/>
            <person name="Kleber M."/>
            <person name="Mauceli E."/>
            <person name="MacCallum I."/>
        </authorList>
    </citation>
    <scope>NUCLEOTIDE SEQUENCE [LARGE SCALE GENOMIC DNA]</scope>
    <source>
        <strain evidence="3">Tucson 15287-2541.00</strain>
    </source>
</reference>
<protein>
    <submittedName>
        <fullName evidence="2">GH19360</fullName>
    </submittedName>
</protein>
<proteinExistence type="predicted"/>
<dbReference type="SUPFAM" id="SSF56112">
    <property type="entry name" value="Protein kinase-like (PK-like)"/>
    <property type="match status" value="1"/>
</dbReference>
<dbReference type="EMBL" id="CH916369">
    <property type="protein sequence ID" value="EDV93522.1"/>
    <property type="molecule type" value="Genomic_DNA"/>
</dbReference>
<evidence type="ECO:0000313" key="2">
    <source>
        <dbReference type="EMBL" id="EDV93522.1"/>
    </source>
</evidence>
<dbReference type="PANTHER" id="PTHR11012:SF6">
    <property type="entry name" value="CHK DOMAIN OV1-RELATED"/>
    <property type="match status" value="1"/>
</dbReference>
<organism evidence="3">
    <name type="scientific">Drosophila grimshawi</name>
    <name type="common">Hawaiian fruit fly</name>
    <name type="synonym">Idiomyia grimshawi</name>
    <dbReference type="NCBI Taxonomy" id="7222"/>
    <lineage>
        <taxon>Eukaryota</taxon>
        <taxon>Metazoa</taxon>
        <taxon>Ecdysozoa</taxon>
        <taxon>Arthropoda</taxon>
        <taxon>Hexapoda</taxon>
        <taxon>Insecta</taxon>
        <taxon>Pterygota</taxon>
        <taxon>Neoptera</taxon>
        <taxon>Endopterygota</taxon>
        <taxon>Diptera</taxon>
        <taxon>Brachycera</taxon>
        <taxon>Muscomorpha</taxon>
        <taxon>Ephydroidea</taxon>
        <taxon>Drosophilidae</taxon>
        <taxon>Drosophila</taxon>
        <taxon>Hawaiian Drosophila</taxon>
    </lineage>
</organism>
<dbReference type="InterPro" id="IPR004119">
    <property type="entry name" value="EcKL"/>
</dbReference>
<dbReference type="InParanoid" id="B4JFP1"/>
<evidence type="ECO:0000259" key="1">
    <source>
        <dbReference type="SMART" id="SM00587"/>
    </source>
</evidence>
<dbReference type="OMA" id="YFIEYYH"/>
<dbReference type="PANTHER" id="PTHR11012">
    <property type="entry name" value="PROTEIN KINASE-LIKE DOMAIN-CONTAINING"/>
    <property type="match status" value="1"/>
</dbReference>
<dbReference type="Gene3D" id="3.90.1200.10">
    <property type="match status" value="1"/>
</dbReference>
<keyword evidence="3" id="KW-1185">Reference proteome</keyword>
<dbReference type="KEGG" id="dgr:6563537"/>
<evidence type="ECO:0000313" key="3">
    <source>
        <dbReference type="Proteomes" id="UP000001070"/>
    </source>
</evidence>
<dbReference type="eggNOG" id="ENOG502T82S">
    <property type="taxonomic scope" value="Eukaryota"/>
</dbReference>
<dbReference type="Pfam" id="PF02958">
    <property type="entry name" value="EcKL"/>
    <property type="match status" value="1"/>
</dbReference>
<dbReference type="HOGENOM" id="CLU_010718_0_2_1"/>
<gene>
    <name evidence="2" type="primary">Dgri\GH19360</name>
    <name evidence="2" type="ORF">Dgri_GH19360</name>
</gene>
<dbReference type="STRING" id="7222.B4JFP1"/>
<dbReference type="InterPro" id="IPR015897">
    <property type="entry name" value="CHK_kinase-like"/>
</dbReference>
<dbReference type="SMART" id="SM00587">
    <property type="entry name" value="CHK"/>
    <property type="match status" value="1"/>
</dbReference>
<name>B4JFP1_DROGR</name>
<dbReference type="Proteomes" id="UP000001070">
    <property type="component" value="Unassembled WGS sequence"/>
</dbReference>
<accession>B4JFP1</accession>
<feature type="domain" description="CHK kinase-like" evidence="1">
    <location>
        <begin position="132"/>
        <end position="323"/>
    </location>
</feature>